<comment type="similarity">
    <text evidence="1">Belongs to the class-II aminoacyl-tRNA synthetase family.</text>
</comment>
<evidence type="ECO:0000256" key="3">
    <source>
        <dbReference type="ARBA" id="ARBA00022598"/>
    </source>
</evidence>
<name>A0AAN6SZG5_9PEZI</name>
<dbReference type="PROSITE" id="PS51880">
    <property type="entry name" value="TGS"/>
    <property type="match status" value="1"/>
</dbReference>
<dbReference type="InterPro" id="IPR012675">
    <property type="entry name" value="Beta-grasp_dom_sf"/>
</dbReference>
<reference evidence="11" key="2">
    <citation type="submission" date="2023-05" db="EMBL/GenBank/DDBJ databases">
        <authorList>
            <consortium name="Lawrence Berkeley National Laboratory"/>
            <person name="Steindorff A."/>
            <person name="Hensen N."/>
            <person name="Bonometti L."/>
            <person name="Westerberg I."/>
            <person name="Brannstrom I.O."/>
            <person name="Guillou S."/>
            <person name="Cros-Aarteil S."/>
            <person name="Calhoun S."/>
            <person name="Haridas S."/>
            <person name="Kuo A."/>
            <person name="Mondo S."/>
            <person name="Pangilinan J."/>
            <person name="Riley R."/>
            <person name="Labutti K."/>
            <person name="Andreopoulos B."/>
            <person name="Lipzen A."/>
            <person name="Chen C."/>
            <person name="Yanf M."/>
            <person name="Daum C."/>
            <person name="Ng V."/>
            <person name="Clum A."/>
            <person name="Ohm R."/>
            <person name="Martin F."/>
            <person name="Silar P."/>
            <person name="Natvig D."/>
            <person name="Lalanne C."/>
            <person name="Gautier V."/>
            <person name="Ament-Velasquez S.L."/>
            <person name="Kruys A."/>
            <person name="Hutchinson M.I."/>
            <person name="Powell A.J."/>
            <person name="Barry K."/>
            <person name="Miller A.N."/>
            <person name="Grigoriev I.V."/>
            <person name="Debuchy R."/>
            <person name="Gladieux P."/>
            <person name="Thoren M.H."/>
            <person name="Johannesson H."/>
        </authorList>
    </citation>
    <scope>NUCLEOTIDE SEQUENCE</scope>
    <source>
        <strain evidence="11">CBS 757.83</strain>
    </source>
</reference>
<dbReference type="InterPro" id="IPR045864">
    <property type="entry name" value="aa-tRNA-synth_II/BPL/LPL"/>
</dbReference>
<protein>
    <recommendedName>
        <fullName evidence="2">threonine--tRNA ligase</fullName>
        <ecNumber evidence="2">6.1.1.3</ecNumber>
    </recommendedName>
    <alternativeName>
        <fullName evidence="8">Threonyl-tRNA synthetase</fullName>
    </alternativeName>
</protein>
<dbReference type="SUPFAM" id="SSF55186">
    <property type="entry name" value="ThrRS/AlaRS common domain"/>
    <property type="match status" value="1"/>
</dbReference>
<dbReference type="Pfam" id="PF02824">
    <property type="entry name" value="TGS"/>
    <property type="match status" value="1"/>
</dbReference>
<dbReference type="Gene3D" id="3.30.980.10">
    <property type="entry name" value="Threonyl-trna Synthetase, Chain A, domain 2"/>
    <property type="match status" value="1"/>
</dbReference>
<accession>A0AAN6SZG5</accession>
<keyword evidence="12" id="KW-1185">Reference proteome</keyword>
<keyword evidence="5" id="KW-0067">ATP-binding</keyword>
<dbReference type="SMART" id="SM00863">
    <property type="entry name" value="tRNA_SAD"/>
    <property type="match status" value="1"/>
</dbReference>
<gene>
    <name evidence="11" type="ORF">N658DRAFT_561046</name>
</gene>
<dbReference type="GO" id="GO:0004829">
    <property type="term" value="F:threonine-tRNA ligase activity"/>
    <property type="evidence" value="ECO:0007669"/>
    <property type="project" value="UniProtKB-EC"/>
</dbReference>
<evidence type="ECO:0000256" key="2">
    <source>
        <dbReference type="ARBA" id="ARBA00013163"/>
    </source>
</evidence>
<dbReference type="CDD" id="cd01667">
    <property type="entry name" value="TGS_ThrRS"/>
    <property type="match status" value="1"/>
</dbReference>
<evidence type="ECO:0000256" key="9">
    <source>
        <dbReference type="ARBA" id="ARBA00049515"/>
    </source>
</evidence>
<evidence type="ECO:0000256" key="5">
    <source>
        <dbReference type="ARBA" id="ARBA00022840"/>
    </source>
</evidence>
<dbReference type="FunFam" id="3.30.980.10:FF:000005">
    <property type="entry name" value="Threonyl-tRNA synthetase, mitochondrial"/>
    <property type="match status" value="1"/>
</dbReference>
<dbReference type="PANTHER" id="PTHR11451:SF46">
    <property type="entry name" value="THREONINE--TRNA LIGASE"/>
    <property type="match status" value="1"/>
</dbReference>
<keyword evidence="7" id="KW-0030">Aminoacyl-tRNA synthetase</keyword>
<evidence type="ECO:0000256" key="4">
    <source>
        <dbReference type="ARBA" id="ARBA00022741"/>
    </source>
</evidence>
<evidence type="ECO:0000256" key="8">
    <source>
        <dbReference type="ARBA" id="ARBA00031900"/>
    </source>
</evidence>
<evidence type="ECO:0000256" key="1">
    <source>
        <dbReference type="ARBA" id="ARBA00008226"/>
    </source>
</evidence>
<dbReference type="InterPro" id="IPR018163">
    <property type="entry name" value="Thr/Ala-tRNA-synth_IIc_edit"/>
</dbReference>
<evidence type="ECO:0000313" key="12">
    <source>
        <dbReference type="Proteomes" id="UP001305647"/>
    </source>
</evidence>
<dbReference type="InterPro" id="IPR012947">
    <property type="entry name" value="tRNA_SAD"/>
</dbReference>
<dbReference type="Proteomes" id="UP001305647">
    <property type="component" value="Unassembled WGS sequence"/>
</dbReference>
<feature type="domain" description="TGS" evidence="10">
    <location>
        <begin position="30"/>
        <end position="94"/>
    </location>
</feature>
<dbReference type="FunFam" id="3.10.20.30:FF:000006">
    <property type="entry name" value="Threonine--tRNA ligase, cytoplasmic"/>
    <property type="match status" value="1"/>
</dbReference>
<dbReference type="GO" id="GO:0005739">
    <property type="term" value="C:mitochondrion"/>
    <property type="evidence" value="ECO:0007669"/>
    <property type="project" value="TreeGrafter"/>
</dbReference>
<evidence type="ECO:0000313" key="11">
    <source>
        <dbReference type="EMBL" id="KAK4098517.1"/>
    </source>
</evidence>
<dbReference type="SUPFAM" id="SSF81271">
    <property type="entry name" value="TGS-like"/>
    <property type="match status" value="1"/>
</dbReference>
<dbReference type="AlphaFoldDB" id="A0AAN6SZG5"/>
<comment type="caution">
    <text evidence="11">The sequence shown here is derived from an EMBL/GenBank/DDBJ whole genome shotgun (WGS) entry which is preliminary data.</text>
</comment>
<evidence type="ECO:0000256" key="7">
    <source>
        <dbReference type="ARBA" id="ARBA00023146"/>
    </source>
</evidence>
<dbReference type="EC" id="6.1.1.3" evidence="2"/>
<dbReference type="SUPFAM" id="SSF55681">
    <property type="entry name" value="Class II aaRS and biotin synthetases"/>
    <property type="match status" value="1"/>
</dbReference>
<dbReference type="GO" id="GO:0005524">
    <property type="term" value="F:ATP binding"/>
    <property type="evidence" value="ECO:0007669"/>
    <property type="project" value="UniProtKB-KW"/>
</dbReference>
<comment type="catalytic activity">
    <reaction evidence="9">
        <text>tRNA(Thr) + L-threonine + ATP = L-threonyl-tRNA(Thr) + AMP + diphosphate + H(+)</text>
        <dbReference type="Rhea" id="RHEA:24624"/>
        <dbReference type="Rhea" id="RHEA-COMP:9670"/>
        <dbReference type="Rhea" id="RHEA-COMP:9704"/>
        <dbReference type="ChEBI" id="CHEBI:15378"/>
        <dbReference type="ChEBI" id="CHEBI:30616"/>
        <dbReference type="ChEBI" id="CHEBI:33019"/>
        <dbReference type="ChEBI" id="CHEBI:57926"/>
        <dbReference type="ChEBI" id="CHEBI:78442"/>
        <dbReference type="ChEBI" id="CHEBI:78534"/>
        <dbReference type="ChEBI" id="CHEBI:456215"/>
        <dbReference type="EC" id="6.1.1.3"/>
    </reaction>
</comment>
<dbReference type="Pfam" id="PF07973">
    <property type="entry name" value="tRNA_SAD"/>
    <property type="match status" value="1"/>
</dbReference>
<dbReference type="GO" id="GO:0006435">
    <property type="term" value="P:threonyl-tRNA aminoacylation"/>
    <property type="evidence" value="ECO:0007669"/>
    <property type="project" value="TreeGrafter"/>
</dbReference>
<dbReference type="Gene3D" id="3.30.930.10">
    <property type="entry name" value="Bira Bifunctional Protein, Domain 2"/>
    <property type="match status" value="1"/>
</dbReference>
<proteinExistence type="inferred from homology"/>
<evidence type="ECO:0000256" key="6">
    <source>
        <dbReference type="ARBA" id="ARBA00022917"/>
    </source>
</evidence>
<keyword evidence="6" id="KW-0648">Protein biosynthesis</keyword>
<dbReference type="PANTHER" id="PTHR11451">
    <property type="entry name" value="THREONINE-TRNA LIGASE"/>
    <property type="match status" value="1"/>
</dbReference>
<dbReference type="Gene3D" id="3.10.20.30">
    <property type="match status" value="1"/>
</dbReference>
<organism evidence="11 12">
    <name type="scientific">Parathielavia hyrcaniae</name>
    <dbReference type="NCBI Taxonomy" id="113614"/>
    <lineage>
        <taxon>Eukaryota</taxon>
        <taxon>Fungi</taxon>
        <taxon>Dikarya</taxon>
        <taxon>Ascomycota</taxon>
        <taxon>Pezizomycotina</taxon>
        <taxon>Sordariomycetes</taxon>
        <taxon>Sordariomycetidae</taxon>
        <taxon>Sordariales</taxon>
        <taxon>Chaetomiaceae</taxon>
        <taxon>Parathielavia</taxon>
    </lineage>
</organism>
<evidence type="ECO:0000259" key="10">
    <source>
        <dbReference type="PROSITE" id="PS51880"/>
    </source>
</evidence>
<keyword evidence="4" id="KW-0547">Nucleotide-binding</keyword>
<dbReference type="EMBL" id="MU863658">
    <property type="protein sequence ID" value="KAK4098517.1"/>
    <property type="molecule type" value="Genomic_DNA"/>
</dbReference>
<keyword evidence="3" id="KW-0436">Ligase</keyword>
<dbReference type="InterPro" id="IPR004095">
    <property type="entry name" value="TGS"/>
</dbReference>
<reference evidence="11" key="1">
    <citation type="journal article" date="2023" name="Mol. Phylogenet. Evol.">
        <title>Genome-scale phylogeny and comparative genomics of the fungal order Sordariales.</title>
        <authorList>
            <person name="Hensen N."/>
            <person name="Bonometti L."/>
            <person name="Westerberg I."/>
            <person name="Brannstrom I.O."/>
            <person name="Guillou S."/>
            <person name="Cros-Aarteil S."/>
            <person name="Calhoun S."/>
            <person name="Haridas S."/>
            <person name="Kuo A."/>
            <person name="Mondo S."/>
            <person name="Pangilinan J."/>
            <person name="Riley R."/>
            <person name="LaButti K."/>
            <person name="Andreopoulos B."/>
            <person name="Lipzen A."/>
            <person name="Chen C."/>
            <person name="Yan M."/>
            <person name="Daum C."/>
            <person name="Ng V."/>
            <person name="Clum A."/>
            <person name="Steindorff A."/>
            <person name="Ohm R.A."/>
            <person name="Martin F."/>
            <person name="Silar P."/>
            <person name="Natvig D.O."/>
            <person name="Lalanne C."/>
            <person name="Gautier V."/>
            <person name="Ament-Velasquez S.L."/>
            <person name="Kruys A."/>
            <person name="Hutchinson M.I."/>
            <person name="Powell A.J."/>
            <person name="Barry K."/>
            <person name="Miller A.N."/>
            <person name="Grigoriev I.V."/>
            <person name="Debuchy R."/>
            <person name="Gladieux P."/>
            <person name="Hiltunen Thoren M."/>
            <person name="Johannesson H."/>
        </authorList>
    </citation>
    <scope>NUCLEOTIDE SEQUENCE</scope>
    <source>
        <strain evidence="11">CBS 757.83</strain>
    </source>
</reference>
<sequence length="445" mass="49819">MERESGMGDAIQHRIETFDRLARKYEAALKPVDISITLPDGTVKSGKAWETTPAGIAAAISKSMLDRTIVAMVDDELWDLARPFERSSTLELLNFNHTEEGVSSTHILGEAVEKQFGCHLCDGRPTTDPPGLYYDMVNMNRGIQESEKPILEKLAQSIIKEKQPFQRLVVSKEGLVEMFQYSPYKLHFIGQHVPDGGSSTVYRCGLIELCGGPHMQHTGKIKAFSVLRHSMQLGSAYWLGDSKNEPIQRVSGISFPDKRQLDDYHRFLAEAAKRNHRKIGADQKLFFFDPVSPGSCFFLPHGTRIYHALLELLRQEYRRRGYDEVITPNMYKADLWKTSGHWDHYADGFVPIEARDASLIYVRISAFSALSSAIETAVAAATRALDKPDVPLVISTTKFAVNITLDLLIISRFHVGSHQPTINMQAGIQLTCNITAAFVGLGYFL</sequence>
<dbReference type="InterPro" id="IPR012676">
    <property type="entry name" value="TGS-like"/>
</dbReference>